<organism evidence="1 2">
    <name type="scientific">Holothuria leucospilota</name>
    <name type="common">Black long sea cucumber</name>
    <name type="synonym">Mertensiothuria leucospilota</name>
    <dbReference type="NCBI Taxonomy" id="206669"/>
    <lineage>
        <taxon>Eukaryota</taxon>
        <taxon>Metazoa</taxon>
        <taxon>Echinodermata</taxon>
        <taxon>Eleutherozoa</taxon>
        <taxon>Echinozoa</taxon>
        <taxon>Holothuroidea</taxon>
        <taxon>Aspidochirotacea</taxon>
        <taxon>Aspidochirotida</taxon>
        <taxon>Holothuriidae</taxon>
        <taxon>Holothuria</taxon>
    </lineage>
</organism>
<evidence type="ECO:0000313" key="1">
    <source>
        <dbReference type="EMBL" id="KAJ8023243.1"/>
    </source>
</evidence>
<name>A0A9Q0YIP6_HOLLE</name>
<sequence>MWQTDPVLYRKGTMNDRRKVKAQKQSTFNITILMEARTWLALKVPTVLYSLPCKEGGPSFWHPCFLYYWSFFSETSPHFYLVRTWK</sequence>
<gene>
    <name evidence="1" type="ORF">HOLleu_35603</name>
</gene>
<dbReference type="AlphaFoldDB" id="A0A9Q0YIP6"/>
<reference evidence="1" key="1">
    <citation type="submission" date="2021-10" db="EMBL/GenBank/DDBJ databases">
        <title>Tropical sea cucumber genome reveals ecological adaptation and Cuvierian tubules defense mechanism.</title>
        <authorList>
            <person name="Chen T."/>
        </authorList>
    </citation>
    <scope>NUCLEOTIDE SEQUENCE</scope>
    <source>
        <strain evidence="1">Nanhai2018</strain>
        <tissue evidence="1">Muscle</tissue>
    </source>
</reference>
<protein>
    <submittedName>
        <fullName evidence="1">Uncharacterized protein</fullName>
    </submittedName>
</protein>
<comment type="caution">
    <text evidence="1">The sequence shown here is derived from an EMBL/GenBank/DDBJ whole genome shotgun (WGS) entry which is preliminary data.</text>
</comment>
<dbReference type="EMBL" id="JAIZAY010000019">
    <property type="protein sequence ID" value="KAJ8023243.1"/>
    <property type="molecule type" value="Genomic_DNA"/>
</dbReference>
<accession>A0A9Q0YIP6</accession>
<dbReference type="Proteomes" id="UP001152320">
    <property type="component" value="Chromosome 19"/>
</dbReference>
<proteinExistence type="predicted"/>
<evidence type="ECO:0000313" key="2">
    <source>
        <dbReference type="Proteomes" id="UP001152320"/>
    </source>
</evidence>
<keyword evidence="2" id="KW-1185">Reference proteome</keyword>